<reference evidence="1" key="1">
    <citation type="submission" date="2023-10" db="EMBL/GenBank/DDBJ databases">
        <title>The genome sequence of Streptomyces violaceoruber CGMCC 4.1801.</title>
        <authorList>
            <person name="Mo P."/>
        </authorList>
    </citation>
    <scope>NUCLEOTIDE SEQUENCE</scope>
    <source>
        <strain evidence="1">CGMCC 4.1801</strain>
    </source>
</reference>
<evidence type="ECO:0000313" key="2">
    <source>
        <dbReference type="Proteomes" id="UP001303608"/>
    </source>
</evidence>
<evidence type="ECO:0000313" key="1">
    <source>
        <dbReference type="EMBL" id="WOZ03441.1"/>
    </source>
</evidence>
<protein>
    <submittedName>
        <fullName evidence="1">Uncharacterized protein</fullName>
    </submittedName>
</protein>
<organism evidence="1 2">
    <name type="scientific">Streptomyces violaceoruber</name>
    <dbReference type="NCBI Taxonomy" id="1935"/>
    <lineage>
        <taxon>Bacteria</taxon>
        <taxon>Bacillati</taxon>
        <taxon>Actinomycetota</taxon>
        <taxon>Actinomycetes</taxon>
        <taxon>Kitasatosporales</taxon>
        <taxon>Streptomycetaceae</taxon>
        <taxon>Streptomyces</taxon>
        <taxon>Streptomyces violaceoruber group</taxon>
    </lineage>
</organism>
<dbReference type="Proteomes" id="UP001303608">
    <property type="component" value="Chromosome"/>
</dbReference>
<accession>A0ACD4X130</accession>
<sequence>MSRYSWARAAAMAAVTAAVPPGAASTTSDDRHASVISGPMPSSSVHDSARASRHDRSG</sequence>
<gene>
    <name evidence="1" type="ORF">R2E43_34685</name>
</gene>
<dbReference type="EMBL" id="CP137734">
    <property type="protein sequence ID" value="WOZ03441.1"/>
    <property type="molecule type" value="Genomic_DNA"/>
</dbReference>
<proteinExistence type="predicted"/>
<name>A0ACD4X130_STRVN</name>
<keyword evidence="2" id="KW-1185">Reference proteome</keyword>